<name>A0A3N0Z1N6_ANAGA</name>
<evidence type="ECO:0000313" key="2">
    <source>
        <dbReference type="EMBL" id="ROL52350.1"/>
    </source>
</evidence>
<gene>
    <name evidence="2" type="ORF">DPX16_18718</name>
</gene>
<feature type="region of interest" description="Disordered" evidence="1">
    <location>
        <begin position="62"/>
        <end position="137"/>
    </location>
</feature>
<accession>A0A3N0Z1N6</accession>
<reference evidence="2 3" key="1">
    <citation type="submission" date="2018-10" db="EMBL/GenBank/DDBJ databases">
        <title>Genome assembly for a Yunnan-Guizhou Plateau 3E fish, Anabarilius grahami (Regan), and its evolutionary and genetic applications.</title>
        <authorList>
            <person name="Jiang W."/>
        </authorList>
    </citation>
    <scope>NUCLEOTIDE SEQUENCE [LARGE SCALE GENOMIC DNA]</scope>
    <source>
        <strain evidence="2">AG-KIZ</strain>
        <tissue evidence="2">Muscle</tissue>
    </source>
</reference>
<dbReference type="Proteomes" id="UP000281406">
    <property type="component" value="Unassembled WGS sequence"/>
</dbReference>
<evidence type="ECO:0000256" key="1">
    <source>
        <dbReference type="SAM" id="MobiDB-lite"/>
    </source>
</evidence>
<keyword evidence="3" id="KW-1185">Reference proteome</keyword>
<dbReference type="AlphaFoldDB" id="A0A3N0Z1N6"/>
<evidence type="ECO:0000313" key="3">
    <source>
        <dbReference type="Proteomes" id="UP000281406"/>
    </source>
</evidence>
<comment type="caution">
    <text evidence="2">The sequence shown here is derived from an EMBL/GenBank/DDBJ whole genome shotgun (WGS) entry which is preliminary data.</text>
</comment>
<protein>
    <submittedName>
        <fullName evidence="2">Uncharacterized protein</fullName>
    </submittedName>
</protein>
<sequence>MCATTAYCSKQPQPLVLQRCQKNFTQDVSALIINTEILPAAANSPEFLLKVVYTNRRWKKERGECGEEPDVEPAGGPDVTHTAQSSRAALGEKDILPQERRVPNHDFPDVANGKRDQRGEGEDTEEVKERESLSCHF</sequence>
<organism evidence="2 3">
    <name type="scientific">Anabarilius grahami</name>
    <name type="common">Kanglang fish</name>
    <name type="synonym">Barilius grahami</name>
    <dbReference type="NCBI Taxonomy" id="495550"/>
    <lineage>
        <taxon>Eukaryota</taxon>
        <taxon>Metazoa</taxon>
        <taxon>Chordata</taxon>
        <taxon>Craniata</taxon>
        <taxon>Vertebrata</taxon>
        <taxon>Euteleostomi</taxon>
        <taxon>Actinopterygii</taxon>
        <taxon>Neopterygii</taxon>
        <taxon>Teleostei</taxon>
        <taxon>Ostariophysi</taxon>
        <taxon>Cypriniformes</taxon>
        <taxon>Xenocyprididae</taxon>
        <taxon>Xenocypridinae</taxon>
        <taxon>Xenocypridinae incertae sedis</taxon>
        <taxon>Anabarilius</taxon>
    </lineage>
</organism>
<proteinExistence type="predicted"/>
<feature type="compositionally biased region" description="Basic and acidic residues" evidence="1">
    <location>
        <begin position="90"/>
        <end position="137"/>
    </location>
</feature>
<dbReference type="EMBL" id="RJVU01016332">
    <property type="protein sequence ID" value="ROL52350.1"/>
    <property type="molecule type" value="Genomic_DNA"/>
</dbReference>